<proteinExistence type="predicted"/>
<dbReference type="OrthoDB" id="1111734at2759"/>
<organism evidence="2 3">
    <name type="scientific">Sphaerobolus stellatus (strain SS14)</name>
    <dbReference type="NCBI Taxonomy" id="990650"/>
    <lineage>
        <taxon>Eukaryota</taxon>
        <taxon>Fungi</taxon>
        <taxon>Dikarya</taxon>
        <taxon>Basidiomycota</taxon>
        <taxon>Agaricomycotina</taxon>
        <taxon>Agaricomycetes</taxon>
        <taxon>Phallomycetidae</taxon>
        <taxon>Geastrales</taxon>
        <taxon>Sphaerobolaceae</taxon>
        <taxon>Sphaerobolus</taxon>
    </lineage>
</organism>
<keyword evidence="3" id="KW-1185">Reference proteome</keyword>
<dbReference type="HOGENOM" id="CLU_028123_3_0_1"/>
<dbReference type="PANTHER" id="PTHR42923:SF17">
    <property type="entry name" value="AMINE OXIDASE DOMAIN-CONTAINING PROTEIN"/>
    <property type="match status" value="1"/>
</dbReference>
<dbReference type="SUPFAM" id="SSF51905">
    <property type="entry name" value="FAD/NAD(P)-binding domain"/>
    <property type="match status" value="1"/>
</dbReference>
<dbReference type="InterPro" id="IPR050464">
    <property type="entry name" value="Zeta_carotene_desat/Oxidored"/>
</dbReference>
<evidence type="ECO:0000313" key="3">
    <source>
        <dbReference type="Proteomes" id="UP000054279"/>
    </source>
</evidence>
<dbReference type="InterPro" id="IPR036188">
    <property type="entry name" value="FAD/NAD-bd_sf"/>
</dbReference>
<keyword evidence="1" id="KW-0812">Transmembrane</keyword>
<accession>A0A0C9VRQ3</accession>
<protein>
    <recommendedName>
        <fullName evidence="4">FAD/NAD(P)-binding domain-containing protein</fullName>
    </recommendedName>
</protein>
<gene>
    <name evidence="2" type="ORF">M422DRAFT_251293</name>
</gene>
<dbReference type="EMBL" id="KN837113">
    <property type="protein sequence ID" value="KIJ45097.1"/>
    <property type="molecule type" value="Genomic_DNA"/>
</dbReference>
<dbReference type="Pfam" id="PF13450">
    <property type="entry name" value="NAD_binding_8"/>
    <property type="match status" value="1"/>
</dbReference>
<keyword evidence="1" id="KW-0472">Membrane</keyword>
<dbReference type="PANTHER" id="PTHR42923">
    <property type="entry name" value="PROTOPORPHYRINOGEN OXIDASE"/>
    <property type="match status" value="1"/>
</dbReference>
<dbReference type="Gene3D" id="3.50.50.60">
    <property type="entry name" value="FAD/NAD(P)-binding domain"/>
    <property type="match status" value="1"/>
</dbReference>
<dbReference type="Proteomes" id="UP000054279">
    <property type="component" value="Unassembled WGS sequence"/>
</dbReference>
<evidence type="ECO:0000256" key="1">
    <source>
        <dbReference type="SAM" id="Phobius"/>
    </source>
</evidence>
<dbReference type="AlphaFoldDB" id="A0A0C9VRQ3"/>
<reference evidence="2 3" key="1">
    <citation type="submission" date="2014-06" db="EMBL/GenBank/DDBJ databases">
        <title>Evolutionary Origins and Diversification of the Mycorrhizal Mutualists.</title>
        <authorList>
            <consortium name="DOE Joint Genome Institute"/>
            <consortium name="Mycorrhizal Genomics Consortium"/>
            <person name="Kohler A."/>
            <person name="Kuo A."/>
            <person name="Nagy L.G."/>
            <person name="Floudas D."/>
            <person name="Copeland A."/>
            <person name="Barry K.W."/>
            <person name="Cichocki N."/>
            <person name="Veneault-Fourrey C."/>
            <person name="LaButti K."/>
            <person name="Lindquist E.A."/>
            <person name="Lipzen A."/>
            <person name="Lundell T."/>
            <person name="Morin E."/>
            <person name="Murat C."/>
            <person name="Riley R."/>
            <person name="Ohm R."/>
            <person name="Sun H."/>
            <person name="Tunlid A."/>
            <person name="Henrissat B."/>
            <person name="Grigoriev I.V."/>
            <person name="Hibbett D.S."/>
            <person name="Martin F."/>
        </authorList>
    </citation>
    <scope>NUCLEOTIDE SEQUENCE [LARGE SCALE GENOMIC DNA]</scope>
    <source>
        <strain evidence="2 3">SS14</strain>
    </source>
</reference>
<feature type="transmembrane region" description="Helical" evidence="1">
    <location>
        <begin position="142"/>
        <end position="164"/>
    </location>
</feature>
<keyword evidence="1" id="KW-1133">Transmembrane helix</keyword>
<name>A0A0C9VRQ3_SPHS4</name>
<sequence>MVDTIKRPSVAVIGSGLAGLTAAYLLSSFPTQPECGFDVHLFEKAASLGMDSHSISITTEDNKEQRIDVPMRSFQGGYYKQVIALYRKLGVEFRTANFSYSLSSLKQWLNNVVDLQTYLLYNGSSGTKGVSSPSTDSMKQDFVGRFLGCLSFVIGTLVLLYNYLRLVILSSPLSRPGPSVTFRDWTVQTSPRNFVAKWLNLDKAWIAFAQDVLTPIFSAVCTAPEEDIYDHPMEEFLEYIWKTLGTDHYVVKRGVREVVSHISRDIKHVHVSTTITSIELDKEDTSKLTIKTTEGTYHGFSHIILATQANSGVPLLKTYHSSLPDDAPGHKAAVQKLIDCLDIFHYRKSIVINHTDSRFVPQDKRDRRDLNLVLGTADHLSEKDIDSVTLPSSYTMATHLIANLKSEKPVYQTTNPIVPPSKDSLLSVSVLERAVVTTASKVALEDLSRSNDSAWGFGSSQSSLGPLQGAGRLESAKHPGIWICGSYAYKGIPLLEGCVASARDVVEQGIMRCEGVALREEPW</sequence>
<evidence type="ECO:0000313" key="2">
    <source>
        <dbReference type="EMBL" id="KIJ45097.1"/>
    </source>
</evidence>
<dbReference type="GO" id="GO:0016491">
    <property type="term" value="F:oxidoreductase activity"/>
    <property type="evidence" value="ECO:0007669"/>
    <property type="project" value="TreeGrafter"/>
</dbReference>
<evidence type="ECO:0008006" key="4">
    <source>
        <dbReference type="Google" id="ProtNLM"/>
    </source>
</evidence>